<proteinExistence type="predicted"/>
<organism evidence="1 2">
    <name type="scientific">Saxibacter everestensis</name>
    <dbReference type="NCBI Taxonomy" id="2909229"/>
    <lineage>
        <taxon>Bacteria</taxon>
        <taxon>Bacillati</taxon>
        <taxon>Actinomycetota</taxon>
        <taxon>Actinomycetes</taxon>
        <taxon>Micrococcales</taxon>
        <taxon>Brevibacteriaceae</taxon>
        <taxon>Saxibacter</taxon>
    </lineage>
</organism>
<keyword evidence="1" id="KW-0808">Transferase</keyword>
<dbReference type="GO" id="GO:0016740">
    <property type="term" value="F:transferase activity"/>
    <property type="evidence" value="ECO:0007669"/>
    <property type="project" value="UniProtKB-KW"/>
</dbReference>
<name>A0ABY8QXJ9_9MICO</name>
<evidence type="ECO:0000313" key="1">
    <source>
        <dbReference type="EMBL" id="WGW13673.1"/>
    </source>
</evidence>
<reference evidence="1 2" key="1">
    <citation type="submission" date="2023-05" db="EMBL/GenBank/DDBJ databases">
        <title>Lithophilousrod everest ZFBP1038 complete genpme.</title>
        <authorList>
            <person name="Tian M."/>
        </authorList>
    </citation>
    <scope>NUCLEOTIDE SEQUENCE [LARGE SCALE GENOMIC DNA]</scope>
    <source>
        <strain evidence="1 2">ZFBP1038</strain>
    </source>
</reference>
<dbReference type="Pfam" id="PF08843">
    <property type="entry name" value="AbiEii"/>
    <property type="match status" value="1"/>
</dbReference>
<keyword evidence="2" id="KW-1185">Reference proteome</keyword>
<dbReference type="InterPro" id="IPR014942">
    <property type="entry name" value="AbiEii"/>
</dbReference>
<accession>A0ABY8QXJ9</accession>
<dbReference type="RefSeq" id="WP_349640496.1">
    <property type="nucleotide sequence ID" value="NZ_CP090958.1"/>
</dbReference>
<dbReference type="Gene3D" id="3.10.450.620">
    <property type="entry name" value="JHP933, nucleotidyltransferase-like core domain"/>
    <property type="match status" value="1"/>
</dbReference>
<protein>
    <submittedName>
        <fullName evidence="1">Nucleotidyl transferase AbiEii/AbiGii toxin family protein</fullName>
    </submittedName>
</protein>
<dbReference type="Proteomes" id="UP001209083">
    <property type="component" value="Chromosome"/>
</dbReference>
<sequence>MTPRSVRPASSPLLSELEAVAQGFGVSMDQAQRDHLISHLLAAIAASVASDVIFFGGTALSRTYLADARLSEDIDLIAITDRKIVAQKIENGVARQLARSHGQVTWQPALGLTKGSEPSIITAGGRLSVRIQLLHSKGYPDWPSQITSIEQRYSDVPSINLRVPTSDAFAAAKLSAWIDRRAARDLYDLWALSERSLITSAAFELFRKHGQFGASLPRWVLKTPPTEGEWELALAHQTRLTVSSGEALTRVRSAWASAAKPDVS</sequence>
<evidence type="ECO:0000313" key="2">
    <source>
        <dbReference type="Proteomes" id="UP001209083"/>
    </source>
</evidence>
<dbReference type="EMBL" id="CP090958">
    <property type="protein sequence ID" value="WGW13673.1"/>
    <property type="molecule type" value="Genomic_DNA"/>
</dbReference>
<gene>
    <name evidence="1" type="ORF">LWF01_07920</name>
</gene>